<evidence type="ECO:0000259" key="2">
    <source>
        <dbReference type="Pfam" id="PF00144"/>
    </source>
</evidence>
<dbReference type="PANTHER" id="PTHR46825:SF9">
    <property type="entry name" value="BETA-LACTAMASE-RELATED DOMAIN-CONTAINING PROTEIN"/>
    <property type="match status" value="1"/>
</dbReference>
<dbReference type="SUPFAM" id="SSF56601">
    <property type="entry name" value="beta-lactamase/transpeptidase-like"/>
    <property type="match status" value="1"/>
</dbReference>
<organism evidence="3">
    <name type="scientific">Micromonas pusilla</name>
    <name type="common">Picoplanktonic green alga</name>
    <name type="synonym">Chromulina pusilla</name>
    <dbReference type="NCBI Taxonomy" id="38833"/>
    <lineage>
        <taxon>Eukaryota</taxon>
        <taxon>Viridiplantae</taxon>
        <taxon>Chlorophyta</taxon>
        <taxon>Mamiellophyceae</taxon>
        <taxon>Mamiellales</taxon>
        <taxon>Mamiellaceae</taxon>
        <taxon>Micromonas</taxon>
    </lineage>
</organism>
<dbReference type="Pfam" id="PF00144">
    <property type="entry name" value="Beta-lactamase"/>
    <property type="match status" value="1"/>
</dbReference>
<dbReference type="InterPro" id="IPR001466">
    <property type="entry name" value="Beta-lactam-related"/>
</dbReference>
<sequence length="1010" mass="110092">MGGGRGPCLSTPASKHGKIDGAKTVGLRRKEAYVPREKPDLEVPPNPGYESNDVRARPDAIDAATAAENFASTPDLLAPTKLESRTPAKFWYRVFKPFVGSDVSSKLQTEIDKGEDVCITSMNDVFDDPAHGVRKVFSAICDYVPADPDYVPAATPSRLTFLSVPESDPVSIPFVEGFRVVVRSATYGAMHGTACAVGGRYGIAMLAESAVDVLFVDQEDPAHKFIKLNTADTGAVGSQWPLKQLRLGYAMSHEVPGTDGEFPPPSDGTIDATWEGPKMAEGAMYCRLPGSRHCLLSDGWLYHCCGNGGGLHLADGSASGWNWPGYNPKDPIECWLGFRSEAQCKKVVESVTMDLNSLDRLDRLSAKEGLEIVRTGEIDAQLATLVDTKPLITEMDIEPGNKPPGVTKAVLYRDKDTKRLTINYGVAGVRRKAGMSGCSHFKLGDPATKTLNGKIWTRIWHYDVGSDGGPATGIWDMAAQDIAAFVKETGPTQVHIESGEDEYVTSKPGTGQWLIDNLRNGLALSFPPSNLSPDGKIEGELLDKTWEGPKKDAMRVPVKSPMYNSYSCLYHANCNHHGLALWPGLRGCNWKWNPDEVKEGKQIEVWLDAAIPQSGLKGTSLGQEVTPDDMFCWGSNSKALGATIAAIVISEGLLSWQSTIASVFADDKDIMEKMDEWYKFITVEMFLSMTHGCNCPGTSMCYLPDDSKVKDDKAYMECSRAYVLEYCQRKPNMEKFGKYSYTSSGCAIVGGMIAKVCGKPWARVVKEKLWDKLLVDRGDTERKALFRYTPFADRNSATEFPFGRCRGPGDCEKYARVKGAKNAGPEGVVWGHHGKECGHLNGEKGVGCAGPEPGVAQARPDVFHPLCGSYMATSVVFAHFCAWHASWAYANATTGVRKADYERMHNPMRGRCNGLDVDSGHYGMCVQCGSRHVGHGGSTGNMQSNFHVIPDCGYSCNTGSSHGSDTDSGTGYCFLNNGGKLDDHPDSKQVIEKRHVSPREFYAARVKAKR</sequence>
<dbReference type="InterPro" id="IPR012338">
    <property type="entry name" value="Beta-lactam/transpept-like"/>
</dbReference>
<dbReference type="InterPro" id="IPR050491">
    <property type="entry name" value="AmpC-like"/>
</dbReference>
<dbReference type="PANTHER" id="PTHR46825">
    <property type="entry name" value="D-ALANYL-D-ALANINE-CARBOXYPEPTIDASE/ENDOPEPTIDASE AMPH"/>
    <property type="match status" value="1"/>
</dbReference>
<gene>
    <name evidence="3" type="ORF">MCOM1403_LOCUS1245</name>
</gene>
<evidence type="ECO:0000256" key="1">
    <source>
        <dbReference type="SAM" id="MobiDB-lite"/>
    </source>
</evidence>
<accession>A0A7S0I882</accession>
<proteinExistence type="predicted"/>
<dbReference type="EMBL" id="HBEQ01001552">
    <property type="protein sequence ID" value="CAD8513820.1"/>
    <property type="molecule type" value="Transcribed_RNA"/>
</dbReference>
<dbReference type="AlphaFoldDB" id="A0A7S0I882"/>
<feature type="region of interest" description="Disordered" evidence="1">
    <location>
        <begin position="1"/>
        <end position="26"/>
    </location>
</feature>
<evidence type="ECO:0000313" key="3">
    <source>
        <dbReference type="EMBL" id="CAD8513820.1"/>
    </source>
</evidence>
<feature type="domain" description="Beta-lactamase-related" evidence="2">
    <location>
        <begin position="617"/>
        <end position="774"/>
    </location>
</feature>
<protein>
    <recommendedName>
        <fullName evidence="2">Beta-lactamase-related domain-containing protein</fullName>
    </recommendedName>
</protein>
<dbReference type="Gene3D" id="3.40.710.10">
    <property type="entry name" value="DD-peptidase/beta-lactamase superfamily"/>
    <property type="match status" value="1"/>
</dbReference>
<reference evidence="3" key="1">
    <citation type="submission" date="2021-01" db="EMBL/GenBank/DDBJ databases">
        <authorList>
            <person name="Corre E."/>
            <person name="Pelletier E."/>
            <person name="Niang G."/>
            <person name="Scheremetjew M."/>
            <person name="Finn R."/>
            <person name="Kale V."/>
            <person name="Holt S."/>
            <person name="Cochrane G."/>
            <person name="Meng A."/>
            <person name="Brown T."/>
            <person name="Cohen L."/>
        </authorList>
    </citation>
    <scope>NUCLEOTIDE SEQUENCE</scope>
    <source>
        <strain evidence="3">CCMP1723</strain>
    </source>
</reference>
<name>A0A7S0I882_MICPS</name>